<keyword evidence="7" id="KW-0488">Methylation</keyword>
<protein>
    <recommendedName>
        <fullName evidence="14">C2H2-type domain-containing protein</fullName>
    </recommendedName>
</protein>
<dbReference type="Gene3D" id="1.10.20.10">
    <property type="entry name" value="Histone, subunit A"/>
    <property type="match status" value="1"/>
</dbReference>
<dbReference type="InterPro" id="IPR013087">
    <property type="entry name" value="Znf_C2H2_type"/>
</dbReference>
<feature type="domain" description="C2H2-type" evidence="14">
    <location>
        <begin position="290"/>
        <end position="320"/>
    </location>
</feature>
<dbReference type="InterPro" id="IPR000164">
    <property type="entry name" value="Histone_H3/CENP-A"/>
</dbReference>
<feature type="domain" description="C2H2-type" evidence="14">
    <location>
        <begin position="207"/>
        <end position="237"/>
    </location>
</feature>
<dbReference type="Proteomes" id="UP001295794">
    <property type="component" value="Unassembled WGS sequence"/>
</dbReference>
<evidence type="ECO:0000256" key="12">
    <source>
        <dbReference type="PROSITE-ProRule" id="PRU00042"/>
    </source>
</evidence>
<evidence type="ECO:0000256" key="11">
    <source>
        <dbReference type="ARBA" id="ARBA00023269"/>
    </source>
</evidence>
<evidence type="ECO:0000256" key="5">
    <source>
        <dbReference type="ARBA" id="ARBA00011538"/>
    </source>
</evidence>
<organism evidence="15 16">
    <name type="scientific">Mycena citricolor</name>
    <dbReference type="NCBI Taxonomy" id="2018698"/>
    <lineage>
        <taxon>Eukaryota</taxon>
        <taxon>Fungi</taxon>
        <taxon>Dikarya</taxon>
        <taxon>Basidiomycota</taxon>
        <taxon>Agaricomycotina</taxon>
        <taxon>Agaricomycetes</taxon>
        <taxon>Agaricomycetidae</taxon>
        <taxon>Agaricales</taxon>
        <taxon>Marasmiineae</taxon>
        <taxon>Mycenaceae</taxon>
        <taxon>Mycena</taxon>
    </lineage>
</organism>
<keyword evidence="16" id="KW-1185">Reference proteome</keyword>
<comment type="function">
    <text evidence="1">Core component of nucleosome. Nucleosomes wrap and compact DNA into chromatin, limiting DNA accessibility to the cellular machineries which require DNA as a template. Histones thereby play a central role in transcription regulation, DNA repair, DNA replication and chromosomal stability. DNA accessibility is regulated via a complex set of post-translational modifications of histones, also called histone code, and nucleosome remodeling.</text>
</comment>
<dbReference type="GO" id="GO:0030527">
    <property type="term" value="F:structural constituent of chromatin"/>
    <property type="evidence" value="ECO:0007669"/>
    <property type="project" value="InterPro"/>
</dbReference>
<keyword evidence="9" id="KW-0238">DNA-binding</keyword>
<dbReference type="SMART" id="SM00428">
    <property type="entry name" value="H3"/>
    <property type="match status" value="1"/>
</dbReference>
<comment type="subunit">
    <text evidence="5">The nucleosome is a histone octamer containing two molecules each of H2A, H2B, H3 and H4 assembled in one H3-H4 heterotetramer and two H2A-H2B heterodimers. The octamer wraps approximately 147 bp of DNA.</text>
</comment>
<keyword evidence="12" id="KW-0863">Zinc-finger</keyword>
<dbReference type="PANTHER" id="PTHR11426">
    <property type="entry name" value="HISTONE H3"/>
    <property type="match status" value="1"/>
</dbReference>
<dbReference type="CDD" id="cd22911">
    <property type="entry name" value="HFD_H3"/>
    <property type="match status" value="1"/>
</dbReference>
<evidence type="ECO:0000256" key="9">
    <source>
        <dbReference type="ARBA" id="ARBA00023125"/>
    </source>
</evidence>
<dbReference type="AlphaFoldDB" id="A0AAD2Q738"/>
<comment type="subcellular location">
    <subcellularLocation>
        <location evidence="3">Chromosome</location>
    </subcellularLocation>
    <subcellularLocation>
        <location evidence="2">Nucleus</location>
    </subcellularLocation>
</comment>
<evidence type="ECO:0000313" key="16">
    <source>
        <dbReference type="Proteomes" id="UP001295794"/>
    </source>
</evidence>
<dbReference type="EMBL" id="CAVNYO010000444">
    <property type="protein sequence ID" value="CAK5281277.1"/>
    <property type="molecule type" value="Genomic_DNA"/>
</dbReference>
<dbReference type="Pfam" id="PF00125">
    <property type="entry name" value="Histone"/>
    <property type="match status" value="1"/>
</dbReference>
<reference evidence="15" key="1">
    <citation type="submission" date="2023-11" db="EMBL/GenBank/DDBJ databases">
        <authorList>
            <person name="De Vega J J."/>
            <person name="De Vega J J."/>
        </authorList>
    </citation>
    <scope>NUCLEOTIDE SEQUENCE</scope>
</reference>
<keyword evidence="12" id="KW-0862">Zinc</keyword>
<comment type="similarity">
    <text evidence="4">Belongs to the histone H3 family.</text>
</comment>
<proteinExistence type="inferred from homology"/>
<evidence type="ECO:0000256" key="6">
    <source>
        <dbReference type="ARBA" id="ARBA00022454"/>
    </source>
</evidence>
<dbReference type="PRINTS" id="PR00622">
    <property type="entry name" value="HISTONEH3"/>
</dbReference>
<dbReference type="FunFam" id="1.10.20.10:FF:000096">
    <property type="entry name" value="Histone H3"/>
    <property type="match status" value="1"/>
</dbReference>
<evidence type="ECO:0000256" key="3">
    <source>
        <dbReference type="ARBA" id="ARBA00004286"/>
    </source>
</evidence>
<dbReference type="PROSITE" id="PS50157">
    <property type="entry name" value="ZINC_FINGER_C2H2_2"/>
    <property type="match status" value="2"/>
</dbReference>
<dbReference type="SUPFAM" id="SSF47113">
    <property type="entry name" value="Histone-fold"/>
    <property type="match status" value="1"/>
</dbReference>
<dbReference type="GO" id="GO:0005634">
    <property type="term" value="C:nucleus"/>
    <property type="evidence" value="ECO:0007669"/>
    <property type="project" value="UniProtKB-SubCell"/>
</dbReference>
<dbReference type="PROSITE" id="PS00028">
    <property type="entry name" value="ZINC_FINGER_C2H2_1"/>
    <property type="match status" value="1"/>
</dbReference>
<dbReference type="InterPro" id="IPR009072">
    <property type="entry name" value="Histone-fold"/>
</dbReference>
<keyword evidence="8" id="KW-0007">Acetylation</keyword>
<evidence type="ECO:0000256" key="13">
    <source>
        <dbReference type="SAM" id="MobiDB-lite"/>
    </source>
</evidence>
<keyword evidence="10" id="KW-0539">Nucleus</keyword>
<name>A0AAD2Q738_9AGAR</name>
<dbReference type="GO" id="GO:0003677">
    <property type="term" value="F:DNA binding"/>
    <property type="evidence" value="ECO:0007669"/>
    <property type="project" value="UniProtKB-KW"/>
</dbReference>
<dbReference type="InterPro" id="IPR007125">
    <property type="entry name" value="H2A/H2B/H3"/>
</dbReference>
<feature type="region of interest" description="Disordered" evidence="13">
    <location>
        <begin position="440"/>
        <end position="495"/>
    </location>
</feature>
<gene>
    <name evidence="15" type="ORF">MYCIT1_LOCUS32280</name>
</gene>
<keyword evidence="6" id="KW-0158">Chromosome</keyword>
<comment type="caution">
    <text evidence="15">The sequence shown here is derived from an EMBL/GenBank/DDBJ whole genome shotgun (WGS) entry which is preliminary data.</text>
</comment>
<sequence length="604" mass="68038">MSPSPPNPDAPARAHPRLTPYRSVTLAATAAFLLSKAFYSYTGNNTLSTSLDLGYGALCAGLYWLGLYDEDCRGRYPRMQWIFQTDMSLYVHETMSALQNRWARFNAQRWLRHLAGLRIDRARDPERAHAMHRIAHANTHLVTTTAATGIQTTAPVADSIMRRRVPHPADSPAPKHEFAAFRCGRCARGFSAEHALRNHCATKTDHPYCSSCDILFCDDMALTQHLRDAAVHRPEKEQPEADMHEAKSGDMQIKELTDQVASLKQAFKNLEKSKHSGVKPKDPATSDRGPSCRLCARHFKDKDALSNHLADSDIHSFCKPCRRQFDDREAYYQHLTASSRHCWCFFCWEDFSSRNALRKHGLSEHDDESNCLFCGERVLSTDIRGHVLRGPYLLDLLDLATLLEQDTQSTYKHEPLAHKDIHTTYTLSSSHTWLASNKLHAKQQAPHWGTPPAGKGPRKALSAKSGRPGGSGGGATIQPMARKTAAKQSPASHEYGHMSNMKRRFRPGAVALREIRKYQRSTELLIRKRPFQRLVRELAQSFKTDLRFQSGALAALQEAAEHYIVGLMDDSNLCVLHARRVTLMPRDMRLALRLRGDAHRLGSV</sequence>
<keyword evidence="12" id="KW-0479">Metal-binding</keyword>
<evidence type="ECO:0000256" key="4">
    <source>
        <dbReference type="ARBA" id="ARBA00010343"/>
    </source>
</evidence>
<dbReference type="SMART" id="SM00355">
    <property type="entry name" value="ZnF_C2H2"/>
    <property type="match status" value="5"/>
</dbReference>
<dbReference type="GO" id="GO:0008270">
    <property type="term" value="F:zinc ion binding"/>
    <property type="evidence" value="ECO:0007669"/>
    <property type="project" value="UniProtKB-KW"/>
</dbReference>
<evidence type="ECO:0000256" key="7">
    <source>
        <dbReference type="ARBA" id="ARBA00022481"/>
    </source>
</evidence>
<evidence type="ECO:0000256" key="1">
    <source>
        <dbReference type="ARBA" id="ARBA00002001"/>
    </source>
</evidence>
<evidence type="ECO:0000313" key="15">
    <source>
        <dbReference type="EMBL" id="CAK5281277.1"/>
    </source>
</evidence>
<evidence type="ECO:0000256" key="8">
    <source>
        <dbReference type="ARBA" id="ARBA00022990"/>
    </source>
</evidence>
<evidence type="ECO:0000256" key="2">
    <source>
        <dbReference type="ARBA" id="ARBA00004123"/>
    </source>
</evidence>
<dbReference type="GO" id="GO:0000786">
    <property type="term" value="C:nucleosome"/>
    <property type="evidence" value="ECO:0007669"/>
    <property type="project" value="UniProtKB-KW"/>
</dbReference>
<evidence type="ECO:0000259" key="14">
    <source>
        <dbReference type="PROSITE" id="PS50157"/>
    </source>
</evidence>
<keyword evidence="11" id="KW-0544">Nucleosome core</keyword>
<accession>A0AAD2Q738</accession>
<evidence type="ECO:0000256" key="10">
    <source>
        <dbReference type="ARBA" id="ARBA00023242"/>
    </source>
</evidence>
<dbReference type="GO" id="GO:0046982">
    <property type="term" value="F:protein heterodimerization activity"/>
    <property type="evidence" value="ECO:0007669"/>
    <property type="project" value="InterPro"/>
</dbReference>